<feature type="region of interest" description="Disordered" evidence="6">
    <location>
        <begin position="158"/>
        <end position="309"/>
    </location>
</feature>
<evidence type="ECO:0000313" key="10">
    <source>
        <dbReference type="Proteomes" id="UP001497522"/>
    </source>
</evidence>
<protein>
    <recommendedName>
        <fullName evidence="1">RNA helicase</fullName>
        <ecNumber evidence="1">3.6.4.13</ecNumber>
    </recommendedName>
</protein>
<dbReference type="SMART" id="SM00490">
    <property type="entry name" value="HELICc"/>
    <property type="match status" value="1"/>
</dbReference>
<feature type="region of interest" description="Disordered" evidence="6">
    <location>
        <begin position="1"/>
        <end position="135"/>
    </location>
</feature>
<feature type="compositionally biased region" description="Basic and acidic residues" evidence="6">
    <location>
        <begin position="195"/>
        <end position="208"/>
    </location>
</feature>
<keyword evidence="5" id="KW-0067">ATP-binding</keyword>
<accession>A0ABP1BKV3</accession>
<feature type="domain" description="Helicase C-terminal" evidence="8">
    <location>
        <begin position="847"/>
        <end position="1010"/>
    </location>
</feature>
<feature type="compositionally biased region" description="Low complexity" evidence="6">
    <location>
        <begin position="282"/>
        <end position="300"/>
    </location>
</feature>
<keyword evidence="2" id="KW-0547">Nucleotide-binding</keyword>
<evidence type="ECO:0000256" key="1">
    <source>
        <dbReference type="ARBA" id="ARBA00012552"/>
    </source>
</evidence>
<evidence type="ECO:0000256" key="3">
    <source>
        <dbReference type="ARBA" id="ARBA00022801"/>
    </source>
</evidence>
<evidence type="ECO:0000259" key="7">
    <source>
        <dbReference type="PROSITE" id="PS51192"/>
    </source>
</evidence>
<evidence type="ECO:0000256" key="4">
    <source>
        <dbReference type="ARBA" id="ARBA00022806"/>
    </source>
</evidence>
<dbReference type="InterPro" id="IPR027417">
    <property type="entry name" value="P-loop_NTPase"/>
</dbReference>
<dbReference type="CDD" id="cd18787">
    <property type="entry name" value="SF2_C_DEAD"/>
    <property type="match status" value="1"/>
</dbReference>
<name>A0ABP1BKV3_9BRYO</name>
<reference evidence="9" key="1">
    <citation type="submission" date="2024-03" db="EMBL/GenBank/DDBJ databases">
        <authorList>
            <consortium name="ELIXIR-Norway"/>
            <consortium name="Elixir Norway"/>
        </authorList>
    </citation>
    <scope>NUCLEOTIDE SEQUENCE</scope>
</reference>
<keyword evidence="4" id="KW-0347">Helicase</keyword>
<dbReference type="Pfam" id="PF00271">
    <property type="entry name" value="Helicase_C"/>
    <property type="match status" value="1"/>
</dbReference>
<dbReference type="Gene3D" id="3.40.50.300">
    <property type="entry name" value="P-loop containing nucleotide triphosphate hydrolases"/>
    <property type="match status" value="2"/>
</dbReference>
<dbReference type="PROSITE" id="PS51192">
    <property type="entry name" value="HELICASE_ATP_BIND_1"/>
    <property type="match status" value="1"/>
</dbReference>
<dbReference type="InterPro" id="IPR044742">
    <property type="entry name" value="DEAD/DEAH_RhlB"/>
</dbReference>
<dbReference type="CDD" id="cd00268">
    <property type="entry name" value="DEADc"/>
    <property type="match status" value="1"/>
</dbReference>
<dbReference type="Pfam" id="PF00270">
    <property type="entry name" value="DEAD"/>
    <property type="match status" value="1"/>
</dbReference>
<feature type="region of interest" description="Disordered" evidence="6">
    <location>
        <begin position="338"/>
        <end position="360"/>
    </location>
</feature>
<dbReference type="EC" id="3.6.4.13" evidence="1"/>
<keyword evidence="10" id="KW-1185">Reference proteome</keyword>
<evidence type="ECO:0000259" key="8">
    <source>
        <dbReference type="PROSITE" id="PS51194"/>
    </source>
</evidence>
<organism evidence="9 10">
    <name type="scientific">Sphagnum jensenii</name>
    <dbReference type="NCBI Taxonomy" id="128206"/>
    <lineage>
        <taxon>Eukaryota</taxon>
        <taxon>Viridiplantae</taxon>
        <taxon>Streptophyta</taxon>
        <taxon>Embryophyta</taxon>
        <taxon>Bryophyta</taxon>
        <taxon>Sphagnophytina</taxon>
        <taxon>Sphagnopsida</taxon>
        <taxon>Sphagnales</taxon>
        <taxon>Sphagnaceae</taxon>
        <taxon>Sphagnum</taxon>
    </lineage>
</organism>
<keyword evidence="3" id="KW-0378">Hydrolase</keyword>
<dbReference type="SMART" id="SM00487">
    <property type="entry name" value="DEXDc"/>
    <property type="match status" value="1"/>
</dbReference>
<dbReference type="PROSITE" id="PS51194">
    <property type="entry name" value="HELICASE_CTER"/>
    <property type="match status" value="1"/>
</dbReference>
<feature type="compositionally biased region" description="Polar residues" evidence="6">
    <location>
        <begin position="375"/>
        <end position="384"/>
    </location>
</feature>
<proteinExistence type="predicted"/>
<evidence type="ECO:0000256" key="6">
    <source>
        <dbReference type="SAM" id="MobiDB-lite"/>
    </source>
</evidence>
<gene>
    <name evidence="9" type="ORF">CSSPJE1EN2_LOCUS18124</name>
</gene>
<feature type="compositionally biased region" description="Low complexity" evidence="6">
    <location>
        <begin position="44"/>
        <end position="58"/>
    </location>
</feature>
<evidence type="ECO:0000256" key="2">
    <source>
        <dbReference type="ARBA" id="ARBA00022741"/>
    </source>
</evidence>
<dbReference type="InterPro" id="IPR001650">
    <property type="entry name" value="Helicase_C-like"/>
</dbReference>
<dbReference type="EMBL" id="OZ023706">
    <property type="protein sequence ID" value="CAK9875902.1"/>
    <property type="molecule type" value="Genomic_DNA"/>
</dbReference>
<sequence>MGTIARTRSSRKISVVSVSEESPEVTRAEKKRQGKKAPVREPLVDVTNTTVLRTTPTRGRPPRPEAGAVAANQRTSRKGSGDDDGAVKKDAGAALLRKGRDFQVLSKKPGSFEGEKGSVTSSSRTRARSRSDLCIATPKLKAPNYANNKAERMNHNIVTATAGRRLVQESAGKRRASPGQKDCCTPQKKTPPRKRRDDGTQSKDERGKLGHASIVRSVSRELAVKQAAVKTKPAAEAKDSQQQAKLKTACKKQEGKQEAESIPKRIRVPKDEETGCRENLVSPSPKQKQQQQLKDSQQPPWTSCVRRNGSRGAKKVINYAEDNDESTAKLIIRSKPSSTPCATAVKKRDQQETRKKTHKPVAGVLKASNGCGSAEGNNSSSKNQKLESSIAYESMIHSVNLLTMQQLSVKKIEKVHTRSCESSNAYEDCCLTSGNPGGENLTTTHQCGELLRDCSSDKLLRTQKASKKLSNDKKTAAKKVPTSLRKQDIVVVSELVLGCNAAEAANPISDHDITSAELNAGVQQIVQNETTSTQRGQKRGRKEIGNVSLCPSSIEKTQICKEVLERGSVDPVGSYQGTPVTNPSELLSGAYRSPEEKASSDTDIVSVKVDVLGYDGDESPLEPLKSFQDAEIPAKVLDCCGKLGKPTPLQANVLPVLLRGNDVIGIAEQGAGQALAYGVPALVHVLKKRKSYVRKRPSPLCLVLSSSADHAQQIVNSLEEWFGSLRVKIASANGDPLDTSKRNTPKSGVAIVVATPGGLQQMLENGSCSLALVSFLVLDGADCMFDDKAAMQELLEQIPRSRQTAVFASSWQPELEQLMKDFLPNSKHIKIIVEERVGSQELQNQEGVIQIVEVLEEAARDARLTSLLHTFQKSKKNGVVVFALYKEEALHVESLLQQRGWKVAAVHGGILKTERKHVVKSFKDGKCSILVATDVAVRGLVIPNVDYVINYSYPYTAEDYAVRLNQSGRTGRKGIVHTFFTPAYQARAQELVEVLTDAGQVVPDELLKMINPSNKKARIGN</sequence>
<dbReference type="Proteomes" id="UP001497522">
    <property type="component" value="Chromosome 5"/>
</dbReference>
<feature type="compositionally biased region" description="Basic and acidic residues" evidence="6">
    <location>
        <begin position="79"/>
        <end position="91"/>
    </location>
</feature>
<evidence type="ECO:0000313" key="9">
    <source>
        <dbReference type="EMBL" id="CAK9875902.1"/>
    </source>
</evidence>
<evidence type="ECO:0000256" key="5">
    <source>
        <dbReference type="ARBA" id="ARBA00022840"/>
    </source>
</evidence>
<feature type="region of interest" description="Disordered" evidence="6">
    <location>
        <begin position="365"/>
        <end position="384"/>
    </location>
</feature>
<feature type="domain" description="Helicase ATP-binding" evidence="7">
    <location>
        <begin position="654"/>
        <end position="829"/>
    </location>
</feature>
<feature type="compositionally biased region" description="Basic and acidic residues" evidence="6">
    <location>
        <begin position="251"/>
        <end position="276"/>
    </location>
</feature>
<dbReference type="SUPFAM" id="SSF52540">
    <property type="entry name" value="P-loop containing nucleoside triphosphate hydrolases"/>
    <property type="match status" value="1"/>
</dbReference>
<dbReference type="PANTHER" id="PTHR47958">
    <property type="entry name" value="ATP-DEPENDENT RNA HELICASE DBP3"/>
    <property type="match status" value="1"/>
</dbReference>
<dbReference type="InterPro" id="IPR014001">
    <property type="entry name" value="Helicase_ATP-bd"/>
</dbReference>
<dbReference type="InterPro" id="IPR011545">
    <property type="entry name" value="DEAD/DEAH_box_helicase_dom"/>
</dbReference>